<keyword evidence="3" id="KW-0256">Endoplasmic reticulum</keyword>
<dbReference type="HOGENOM" id="CLU_043048_1_0_1"/>
<feature type="region of interest" description="Disordered" evidence="7">
    <location>
        <begin position="405"/>
        <end position="468"/>
    </location>
</feature>
<protein>
    <recommendedName>
        <fullName evidence="11">Seipin</fullName>
    </recommendedName>
</protein>
<dbReference type="GO" id="GO:0140042">
    <property type="term" value="P:lipid droplet formation"/>
    <property type="evidence" value="ECO:0007669"/>
    <property type="project" value="UniProtKB-ARBA"/>
</dbReference>
<sequence length="468" mass="52028">MDLDADDHYSPWLTEESCGHDVANLRPQGTNEKHGTGMWPNTATATSPITRLRAHNRPAFIPFTTRNHHQPPIFSPSKAPEIVSPAVAPTGAGAGNMEYVKRPIRMATTPTAQRVYISTFLFAVTSAVLLLVAATAYPIFYYTYVPKKVVSIPIHLQYNAGLNPFGVASLKKDLMLETAYDVTVSLTLPRSPSNVDRGNFMVALFATKSSLENPAQSFTIPEDPYTHVSSSNVVFSSRRPALMPYTDPLVSLAGRVLFLAWHVLAPASDRVELQIPMGELVQFRDQLPLSLLLDVQAGQTFQAYSASVELVARLTGVRWLMYNHRIVGFIVGTTFFWLAEMLWLGFAWLTLAYCLGWGEQGKQGKAITSIENDGEAEGYDYRAITKQESEEEKYLTAATSRDVKGKGLAMKDEDEDDYDRKPMKEESVERDLPTKQSWYGDDDEGEGTGSSYGKNKTVARKRLSGERY</sequence>
<keyword evidence="4 8" id="KW-1133">Transmembrane helix</keyword>
<proteinExistence type="predicted"/>
<dbReference type="Proteomes" id="UP000030651">
    <property type="component" value="Unassembled WGS sequence"/>
</dbReference>
<evidence type="ECO:0000313" key="10">
    <source>
        <dbReference type="Proteomes" id="UP000030651"/>
    </source>
</evidence>
<dbReference type="STRING" id="1229662.W3WYT2"/>
<accession>W3WYT2</accession>
<dbReference type="OrthoDB" id="3990054at2759"/>
<evidence type="ECO:0000256" key="5">
    <source>
        <dbReference type="ARBA" id="ARBA00023098"/>
    </source>
</evidence>
<dbReference type="InterPro" id="IPR009617">
    <property type="entry name" value="Seipin"/>
</dbReference>
<dbReference type="InParanoid" id="W3WYT2"/>
<dbReference type="GO" id="GO:0006629">
    <property type="term" value="P:lipid metabolic process"/>
    <property type="evidence" value="ECO:0007669"/>
    <property type="project" value="UniProtKB-KW"/>
</dbReference>
<dbReference type="Pfam" id="PF06775">
    <property type="entry name" value="Seipin"/>
    <property type="match status" value="1"/>
</dbReference>
<evidence type="ECO:0000256" key="7">
    <source>
        <dbReference type="SAM" id="MobiDB-lite"/>
    </source>
</evidence>
<feature type="transmembrane region" description="Helical" evidence="8">
    <location>
        <begin position="326"/>
        <end position="355"/>
    </location>
</feature>
<dbReference type="PANTHER" id="PTHR21212">
    <property type="entry name" value="BERNARDINELLI-SEIP CONGENITAL LIPODYSTROPHY 2 HOMOLOG BSCL2 PROTEIN"/>
    <property type="match status" value="1"/>
</dbReference>
<dbReference type="GeneID" id="19275332"/>
<keyword evidence="2 8" id="KW-0812">Transmembrane</keyword>
<evidence type="ECO:0000256" key="2">
    <source>
        <dbReference type="ARBA" id="ARBA00022692"/>
    </source>
</evidence>
<feature type="region of interest" description="Disordered" evidence="7">
    <location>
        <begin position="20"/>
        <end position="40"/>
    </location>
</feature>
<dbReference type="AlphaFoldDB" id="W3WYT2"/>
<organism evidence="9 10">
    <name type="scientific">Pestalotiopsis fici (strain W106-1 / CGMCC3.15140)</name>
    <dbReference type="NCBI Taxonomy" id="1229662"/>
    <lineage>
        <taxon>Eukaryota</taxon>
        <taxon>Fungi</taxon>
        <taxon>Dikarya</taxon>
        <taxon>Ascomycota</taxon>
        <taxon>Pezizomycotina</taxon>
        <taxon>Sordariomycetes</taxon>
        <taxon>Xylariomycetidae</taxon>
        <taxon>Amphisphaeriales</taxon>
        <taxon>Sporocadaceae</taxon>
        <taxon>Pestalotiopsis</taxon>
    </lineage>
</organism>
<evidence type="ECO:0000256" key="1">
    <source>
        <dbReference type="ARBA" id="ARBA00004477"/>
    </source>
</evidence>
<keyword evidence="10" id="KW-1185">Reference proteome</keyword>
<feature type="compositionally biased region" description="Basic and acidic residues" evidence="7">
    <location>
        <begin position="418"/>
        <end position="433"/>
    </location>
</feature>
<dbReference type="EMBL" id="KI912115">
    <property type="protein sequence ID" value="ETS78257.1"/>
    <property type="molecule type" value="Genomic_DNA"/>
</dbReference>
<gene>
    <name evidence="9" type="ORF">PFICI_10319</name>
</gene>
<dbReference type="eggNOG" id="KOG4200">
    <property type="taxonomic scope" value="Eukaryota"/>
</dbReference>
<reference evidence="10" key="1">
    <citation type="journal article" date="2015" name="BMC Genomics">
        <title>Genomic and transcriptomic analysis of the endophytic fungus Pestalotiopsis fici reveals its lifestyle and high potential for synthesis of natural products.</title>
        <authorList>
            <person name="Wang X."/>
            <person name="Zhang X."/>
            <person name="Liu L."/>
            <person name="Xiang M."/>
            <person name="Wang W."/>
            <person name="Sun X."/>
            <person name="Che Y."/>
            <person name="Guo L."/>
            <person name="Liu G."/>
            <person name="Guo L."/>
            <person name="Wang C."/>
            <person name="Yin W.B."/>
            <person name="Stadler M."/>
            <person name="Zhang X."/>
            <person name="Liu X."/>
        </authorList>
    </citation>
    <scope>NUCLEOTIDE SEQUENCE [LARGE SCALE GENOMIC DNA]</scope>
    <source>
        <strain evidence="10">W106-1 / CGMCC3.15140</strain>
    </source>
</reference>
<comment type="subcellular location">
    <subcellularLocation>
        <location evidence="1">Endoplasmic reticulum membrane</location>
        <topology evidence="1">Multi-pass membrane protein</topology>
    </subcellularLocation>
</comment>
<dbReference type="PANTHER" id="PTHR21212:SF0">
    <property type="entry name" value="SEIPIN"/>
    <property type="match status" value="1"/>
</dbReference>
<dbReference type="GO" id="GO:0005789">
    <property type="term" value="C:endoplasmic reticulum membrane"/>
    <property type="evidence" value="ECO:0007669"/>
    <property type="project" value="UniProtKB-SubCell"/>
</dbReference>
<keyword evidence="6 8" id="KW-0472">Membrane</keyword>
<dbReference type="CDD" id="cd23995">
    <property type="entry name" value="Seipin_BSCL2_like"/>
    <property type="match status" value="1"/>
</dbReference>
<evidence type="ECO:0000313" key="9">
    <source>
        <dbReference type="EMBL" id="ETS78257.1"/>
    </source>
</evidence>
<evidence type="ECO:0000256" key="4">
    <source>
        <dbReference type="ARBA" id="ARBA00022989"/>
    </source>
</evidence>
<dbReference type="RefSeq" id="XP_007837091.1">
    <property type="nucleotide sequence ID" value="XM_007838900.1"/>
</dbReference>
<name>W3WYT2_PESFW</name>
<feature type="transmembrane region" description="Helical" evidence="8">
    <location>
        <begin position="115"/>
        <end position="140"/>
    </location>
</feature>
<dbReference type="KEGG" id="pfy:PFICI_10319"/>
<keyword evidence="5" id="KW-0443">Lipid metabolism</keyword>
<evidence type="ECO:0000256" key="6">
    <source>
        <dbReference type="ARBA" id="ARBA00023136"/>
    </source>
</evidence>
<evidence type="ECO:0000256" key="8">
    <source>
        <dbReference type="SAM" id="Phobius"/>
    </source>
</evidence>
<evidence type="ECO:0008006" key="11">
    <source>
        <dbReference type="Google" id="ProtNLM"/>
    </source>
</evidence>
<evidence type="ECO:0000256" key="3">
    <source>
        <dbReference type="ARBA" id="ARBA00022824"/>
    </source>
</evidence>